<evidence type="ECO:0000256" key="6">
    <source>
        <dbReference type="ARBA" id="ARBA00023149"/>
    </source>
</evidence>
<dbReference type="InterPro" id="IPR003117">
    <property type="entry name" value="cAMP_dep_PK_reg_su_I/II_a/b"/>
</dbReference>
<dbReference type="SUPFAM" id="SSF47391">
    <property type="entry name" value="Dimerization-anchoring domain of cAMP-dependent PK regulatory subunit"/>
    <property type="match status" value="1"/>
</dbReference>
<feature type="binding site" evidence="7">
    <location>
        <position position="190"/>
    </location>
    <ligand>
        <name>3',5'-cyclic AMP</name>
        <dbReference type="ChEBI" id="CHEBI:58165"/>
        <label>1</label>
    </ligand>
</feature>
<dbReference type="InterPro" id="IPR018488">
    <property type="entry name" value="cNMP-bd_CS"/>
</dbReference>
<evidence type="ECO:0000256" key="1">
    <source>
        <dbReference type="ARBA" id="ARBA00005753"/>
    </source>
</evidence>
<dbReference type="PROSITE" id="PS00888">
    <property type="entry name" value="CNMP_BINDING_1"/>
    <property type="match status" value="1"/>
</dbReference>
<dbReference type="SUPFAM" id="SSF51206">
    <property type="entry name" value="cAMP-binding domain-like"/>
    <property type="match status" value="2"/>
</dbReference>
<dbReference type="InterPro" id="IPR014710">
    <property type="entry name" value="RmlC-like_jellyroll"/>
</dbReference>
<dbReference type="InterPro" id="IPR042818">
    <property type="entry name" value="RIbeta_DD"/>
</dbReference>
<name>A0A4W3H6W6_CALMI</name>
<reference evidence="11" key="3">
    <citation type="journal article" date="2014" name="Nature">
        <title>Elephant shark genome provides unique insights into gnathostome evolution.</title>
        <authorList>
            <consortium name="International Elephant Shark Genome Sequencing Consortium"/>
            <person name="Venkatesh B."/>
            <person name="Lee A.P."/>
            <person name="Ravi V."/>
            <person name="Maurya A.K."/>
            <person name="Lian M.M."/>
            <person name="Swann J.B."/>
            <person name="Ohta Y."/>
            <person name="Flajnik M.F."/>
            <person name="Sutoh Y."/>
            <person name="Kasahara M."/>
            <person name="Hoon S."/>
            <person name="Gangu V."/>
            <person name="Roy S.W."/>
            <person name="Irimia M."/>
            <person name="Korzh V."/>
            <person name="Kondrychyn I."/>
            <person name="Lim Z.W."/>
            <person name="Tay B.H."/>
            <person name="Tohari S."/>
            <person name="Kong K.W."/>
            <person name="Ho S."/>
            <person name="Lorente-Galdos B."/>
            <person name="Quilez J."/>
            <person name="Marques-Bonet T."/>
            <person name="Raney B.J."/>
            <person name="Ingham P.W."/>
            <person name="Tay A."/>
            <person name="Hillier L.W."/>
            <person name="Minx P."/>
            <person name="Boehm T."/>
            <person name="Wilson R.K."/>
            <person name="Brenner S."/>
            <person name="Warren W.C."/>
        </authorList>
    </citation>
    <scope>NUCLEOTIDE SEQUENCE [LARGE SCALE GENOMIC DNA]</scope>
</reference>
<dbReference type="GO" id="GO:0030552">
    <property type="term" value="F:cAMP binding"/>
    <property type="evidence" value="ECO:0007669"/>
    <property type="project" value="UniProtKB-KW"/>
</dbReference>
<evidence type="ECO:0000256" key="3">
    <source>
        <dbReference type="ARBA" id="ARBA00022566"/>
    </source>
</evidence>
<dbReference type="PRINTS" id="PR00103">
    <property type="entry name" value="CAMPKINASE"/>
</dbReference>
<keyword evidence="2" id="KW-0597">Phosphoprotein</keyword>
<dbReference type="PANTHER" id="PTHR11635:SF126">
    <property type="entry name" value="CAMP-DEPENDENT PROTEIN KINASE TYPE I-BETA REGULATORY SUBUNIT"/>
    <property type="match status" value="1"/>
</dbReference>
<evidence type="ECO:0000259" key="9">
    <source>
        <dbReference type="PROSITE" id="PS50042"/>
    </source>
</evidence>
<evidence type="ECO:0000256" key="5">
    <source>
        <dbReference type="ARBA" id="ARBA00022741"/>
    </source>
</evidence>
<dbReference type="GO" id="GO:0004862">
    <property type="term" value="F:cAMP-dependent protein kinase inhibitor activity"/>
    <property type="evidence" value="ECO:0007669"/>
    <property type="project" value="TreeGrafter"/>
</dbReference>
<dbReference type="Proteomes" id="UP000314986">
    <property type="component" value="Unassembled WGS sequence"/>
</dbReference>
<dbReference type="CDD" id="cd00038">
    <property type="entry name" value="CAP_ED"/>
    <property type="match status" value="2"/>
</dbReference>
<keyword evidence="4" id="KW-0677">Repeat</keyword>
<dbReference type="GeneTree" id="ENSGT00940000157513"/>
<dbReference type="Gene3D" id="2.60.120.10">
    <property type="entry name" value="Jelly Rolls"/>
    <property type="match status" value="2"/>
</dbReference>
<dbReference type="PROSITE" id="PS00889">
    <property type="entry name" value="CNMP_BINDING_2"/>
    <property type="match status" value="2"/>
</dbReference>
<proteinExistence type="inferred from homology"/>
<dbReference type="PROSITE" id="PS50042">
    <property type="entry name" value="CNMP_BINDING_3"/>
    <property type="match status" value="2"/>
</dbReference>
<sequence length="369" mass="41873">LKALKMASSTVEEDESLKGCEFYVQKHNIQQILKECIVSLCLAKPDRPMKFLKEHFEKLEKDEYKQIFTHQKSSSQSDSHDDEISPPPPNPVVKARHRRGGVSAEVYTEEDAVSYVRKVIPKDYKTMTALAKAISKNVLFSHLDDNERSDIFDAMFSVTHIAEETVIQQGNVFVNGEWVTNIGEGGSFGELALIYGTPRAATVKAKTDLKLWGIDRDSYRRILMGSTLRKRKMYEEFLSKVSILESLDKWERLTVADALEPVQFEDGEKIVVQGEPGDDFFIITEGSASVLQRRSRNEEYVEVGRLASSDYFGEIALLLNRPRAATVVARGPLKCVKLDRPRFERVLGPCSEILKRNIQRYNSFISLTV</sequence>
<evidence type="ECO:0000313" key="11">
    <source>
        <dbReference type="Proteomes" id="UP000314986"/>
    </source>
</evidence>
<keyword evidence="11" id="KW-1185">Reference proteome</keyword>
<dbReference type="PIRSF" id="PIRSF000548">
    <property type="entry name" value="PK_regulatory"/>
    <property type="match status" value="1"/>
</dbReference>
<feature type="binding site" evidence="7">
    <location>
        <position position="199"/>
    </location>
    <ligand>
        <name>3',5'-cyclic AMP</name>
        <dbReference type="ChEBI" id="CHEBI:58165"/>
        <label>1</label>
    </ligand>
</feature>
<feature type="binding site" evidence="7">
    <location>
        <position position="323"/>
    </location>
    <ligand>
        <name>3',5'-cyclic AMP</name>
        <dbReference type="ChEBI" id="CHEBI:58165"/>
        <label>2</label>
    </ligand>
</feature>
<dbReference type="Ensembl" id="ENSCMIT00000011757.1">
    <property type="protein sequence ID" value="ENSCMIP00000011476.1"/>
    <property type="gene ID" value="ENSCMIG00000005938.1"/>
</dbReference>
<dbReference type="SMART" id="SM00394">
    <property type="entry name" value="RIIa"/>
    <property type="match status" value="1"/>
</dbReference>
<dbReference type="GO" id="GO:0005952">
    <property type="term" value="C:cAMP-dependent protein kinase complex"/>
    <property type="evidence" value="ECO:0007669"/>
    <property type="project" value="InterPro"/>
</dbReference>
<evidence type="ECO:0000256" key="8">
    <source>
        <dbReference type="SAM" id="MobiDB-lite"/>
    </source>
</evidence>
<dbReference type="Pfam" id="PF02197">
    <property type="entry name" value="RIIa"/>
    <property type="match status" value="1"/>
</dbReference>
<keyword evidence="3 7" id="KW-0116">cAMP-binding</keyword>
<evidence type="ECO:0000313" key="10">
    <source>
        <dbReference type="Ensembl" id="ENSCMIP00000011476.1"/>
    </source>
</evidence>
<dbReference type="InterPro" id="IPR000595">
    <property type="entry name" value="cNMP-bd_dom"/>
</dbReference>
<evidence type="ECO:0000256" key="7">
    <source>
        <dbReference type="PIRSR" id="PIRSR000548-1"/>
    </source>
</evidence>
<reference evidence="11" key="2">
    <citation type="journal article" date="2007" name="PLoS Biol.">
        <title>Survey sequencing and comparative analysis of the elephant shark (Callorhinchus milii) genome.</title>
        <authorList>
            <person name="Venkatesh B."/>
            <person name="Kirkness E.F."/>
            <person name="Loh Y.H."/>
            <person name="Halpern A.L."/>
            <person name="Lee A.P."/>
            <person name="Johnson J."/>
            <person name="Dandona N."/>
            <person name="Viswanathan L.D."/>
            <person name="Tay A."/>
            <person name="Venter J.C."/>
            <person name="Strausberg R.L."/>
            <person name="Brenner S."/>
        </authorList>
    </citation>
    <scope>NUCLEOTIDE SEQUENCE [LARGE SCALE GENOMIC DNA]</scope>
</reference>
<dbReference type="Pfam" id="PF00027">
    <property type="entry name" value="cNMP_binding"/>
    <property type="match status" value="2"/>
</dbReference>
<dbReference type="AlphaFoldDB" id="A0A4W3H6W6"/>
<dbReference type="Gene3D" id="1.20.890.10">
    <property type="entry name" value="cAMP-dependent protein kinase regulatory subunit, dimerization-anchoring domain"/>
    <property type="match status" value="1"/>
</dbReference>
<protein>
    <submittedName>
        <fullName evidence="10">Protein kinase, cAMP-dependent, regulatory, type I, beta</fullName>
    </submittedName>
</protein>
<dbReference type="FunFam" id="1.20.890.10:FF:000001">
    <property type="entry name" value="cAMP-dependent protein kinase type I-alpha regulatory subunit"/>
    <property type="match status" value="1"/>
</dbReference>
<dbReference type="SMART" id="SM00100">
    <property type="entry name" value="cNMP"/>
    <property type="match status" value="2"/>
</dbReference>
<dbReference type="GO" id="GO:0034236">
    <property type="term" value="F:protein kinase A catalytic subunit binding"/>
    <property type="evidence" value="ECO:0007669"/>
    <property type="project" value="TreeGrafter"/>
</dbReference>
<accession>A0A4W3H6W6</accession>
<evidence type="ECO:0000256" key="4">
    <source>
        <dbReference type="ARBA" id="ARBA00022737"/>
    </source>
</evidence>
<feature type="region of interest" description="Disordered" evidence="8">
    <location>
        <begin position="69"/>
        <end position="100"/>
    </location>
</feature>
<comment type="similarity">
    <text evidence="1">Belongs to the cAMP-dependent kinase regulatory chain family.</text>
</comment>
<dbReference type="FunFam" id="2.60.120.10:FF:000006">
    <property type="entry name" value="cAMP-dependent protein kinase type I-alpha regulatory subunit"/>
    <property type="match status" value="1"/>
</dbReference>
<feature type="domain" description="Cyclic nucleotide-binding" evidence="9">
    <location>
        <begin position="166"/>
        <end position="240"/>
    </location>
</feature>
<feature type="domain" description="Cyclic nucleotide-binding" evidence="9">
    <location>
        <begin position="243"/>
        <end position="364"/>
    </location>
</feature>
<reference evidence="11" key="1">
    <citation type="journal article" date="2006" name="Science">
        <title>Ancient noncoding elements conserved in the human genome.</title>
        <authorList>
            <person name="Venkatesh B."/>
            <person name="Kirkness E.F."/>
            <person name="Loh Y.H."/>
            <person name="Halpern A.L."/>
            <person name="Lee A.P."/>
            <person name="Johnson J."/>
            <person name="Dandona N."/>
            <person name="Viswanathan L.D."/>
            <person name="Tay A."/>
            <person name="Venter J.C."/>
            <person name="Strausberg R.L."/>
            <person name="Brenner S."/>
        </authorList>
    </citation>
    <scope>NUCLEOTIDE SEQUENCE [LARGE SCALE GENOMIC DNA]</scope>
</reference>
<reference evidence="10" key="4">
    <citation type="submission" date="2025-08" db="UniProtKB">
        <authorList>
            <consortium name="Ensembl"/>
        </authorList>
    </citation>
    <scope>IDENTIFICATION</scope>
</reference>
<feature type="binding site" evidence="7">
    <location>
        <position position="314"/>
    </location>
    <ligand>
        <name>3',5'-cyclic AMP</name>
        <dbReference type="ChEBI" id="CHEBI:58165"/>
        <label>2</label>
    </ligand>
</feature>
<reference evidence="10" key="5">
    <citation type="submission" date="2025-09" db="UniProtKB">
        <authorList>
            <consortium name="Ensembl"/>
        </authorList>
    </citation>
    <scope>IDENTIFICATION</scope>
</reference>
<keyword evidence="6 7" id="KW-0114">cAMP</keyword>
<dbReference type="InterPro" id="IPR050503">
    <property type="entry name" value="cAMP-dep_PK_reg_su-like"/>
</dbReference>
<dbReference type="GO" id="GO:0005829">
    <property type="term" value="C:cytosol"/>
    <property type="evidence" value="ECO:0007669"/>
    <property type="project" value="TreeGrafter"/>
</dbReference>
<evidence type="ECO:0000256" key="2">
    <source>
        <dbReference type="ARBA" id="ARBA00022553"/>
    </source>
</evidence>
<keyword evidence="5 7" id="KW-0547">Nucleotide-binding</keyword>
<dbReference type="InterPro" id="IPR018490">
    <property type="entry name" value="cNMP-bd_dom_sf"/>
</dbReference>
<dbReference type="InterPro" id="IPR012198">
    <property type="entry name" value="cAMP_dep_PK_reg_su"/>
</dbReference>
<dbReference type="PANTHER" id="PTHR11635">
    <property type="entry name" value="CAMP-DEPENDENT PROTEIN KINASE REGULATORY CHAIN"/>
    <property type="match status" value="1"/>
</dbReference>
<gene>
    <name evidence="10" type="primary">prkar1b</name>
</gene>
<dbReference type="CDD" id="cd12102">
    <property type="entry name" value="DD_RIbeta_PKA"/>
    <property type="match status" value="1"/>
</dbReference>
<organism evidence="10 11">
    <name type="scientific">Callorhinchus milii</name>
    <name type="common">Ghost shark</name>
    <dbReference type="NCBI Taxonomy" id="7868"/>
    <lineage>
        <taxon>Eukaryota</taxon>
        <taxon>Metazoa</taxon>
        <taxon>Chordata</taxon>
        <taxon>Craniata</taxon>
        <taxon>Vertebrata</taxon>
        <taxon>Chondrichthyes</taxon>
        <taxon>Holocephali</taxon>
        <taxon>Chimaeriformes</taxon>
        <taxon>Callorhinchidae</taxon>
        <taxon>Callorhinchus</taxon>
    </lineage>
</organism>